<keyword evidence="5 6" id="KW-0472">Membrane</keyword>
<keyword evidence="3 6" id="KW-0813">Transport</keyword>
<evidence type="ECO:0000256" key="4">
    <source>
        <dbReference type="ARBA" id="ARBA00022927"/>
    </source>
</evidence>
<protein>
    <recommendedName>
        <fullName evidence="6">AP-3 complex subunit beta</fullName>
    </recommendedName>
</protein>
<dbReference type="EMBL" id="CP144748">
    <property type="protein sequence ID" value="WVZ67252.1"/>
    <property type="molecule type" value="Genomic_DNA"/>
</dbReference>
<accession>A0AAQ3T7B3</accession>
<dbReference type="SMART" id="SM01355">
    <property type="entry name" value="AP3B1_C"/>
    <property type="match status" value="1"/>
</dbReference>
<dbReference type="GO" id="GO:0016192">
    <property type="term" value="P:vesicle-mediated transport"/>
    <property type="evidence" value="ECO:0007669"/>
    <property type="project" value="InterPro"/>
</dbReference>
<dbReference type="GO" id="GO:0012505">
    <property type="term" value="C:endomembrane system"/>
    <property type="evidence" value="ECO:0007669"/>
    <property type="project" value="UniProtKB-SubCell"/>
</dbReference>
<dbReference type="InterPro" id="IPR026739">
    <property type="entry name" value="AP_beta"/>
</dbReference>
<evidence type="ECO:0000313" key="10">
    <source>
        <dbReference type="Proteomes" id="UP001341281"/>
    </source>
</evidence>
<dbReference type="InterPro" id="IPR016024">
    <property type="entry name" value="ARM-type_fold"/>
</dbReference>
<gene>
    <name evidence="9" type="ORF">U9M48_016357</name>
</gene>
<feature type="domain" description="AP-3 complex subunit beta C-terminal" evidence="8">
    <location>
        <begin position="829"/>
        <end position="972"/>
    </location>
</feature>
<dbReference type="SUPFAM" id="SSF48371">
    <property type="entry name" value="ARM repeat"/>
    <property type="match status" value="1"/>
</dbReference>
<evidence type="ECO:0000256" key="1">
    <source>
        <dbReference type="ARBA" id="ARBA00004308"/>
    </source>
</evidence>
<dbReference type="InterPro" id="IPR002553">
    <property type="entry name" value="Clathrin/coatomer_adapt-like_N"/>
</dbReference>
<keyword evidence="4 6" id="KW-0653">Protein transport</keyword>
<dbReference type="InterPro" id="IPR011989">
    <property type="entry name" value="ARM-like"/>
</dbReference>
<evidence type="ECO:0000256" key="5">
    <source>
        <dbReference type="ARBA" id="ARBA00023136"/>
    </source>
</evidence>
<feature type="compositionally biased region" description="Low complexity" evidence="7">
    <location>
        <begin position="746"/>
        <end position="773"/>
    </location>
</feature>
<comment type="subcellular location">
    <subcellularLocation>
        <location evidence="1">Endomembrane system</location>
    </subcellularLocation>
</comment>
<dbReference type="GO" id="GO:0030123">
    <property type="term" value="C:AP-3 adaptor complex"/>
    <property type="evidence" value="ECO:0007669"/>
    <property type="project" value="UniProtKB-UniRule"/>
</dbReference>
<dbReference type="Gene3D" id="1.25.10.10">
    <property type="entry name" value="Leucine-rich Repeat Variant"/>
    <property type="match status" value="1"/>
</dbReference>
<dbReference type="AlphaFoldDB" id="A0AAQ3T7B3"/>
<evidence type="ECO:0000256" key="7">
    <source>
        <dbReference type="SAM" id="MobiDB-lite"/>
    </source>
</evidence>
<reference evidence="9 10" key="1">
    <citation type="submission" date="2024-02" db="EMBL/GenBank/DDBJ databases">
        <title>High-quality chromosome-scale genome assembly of Pensacola bahiagrass (Paspalum notatum Flugge var. saurae).</title>
        <authorList>
            <person name="Vega J.M."/>
            <person name="Podio M."/>
            <person name="Orjuela J."/>
            <person name="Siena L.A."/>
            <person name="Pessino S.C."/>
            <person name="Combes M.C."/>
            <person name="Mariac C."/>
            <person name="Albertini E."/>
            <person name="Pupilli F."/>
            <person name="Ortiz J.P.A."/>
            <person name="Leblanc O."/>
        </authorList>
    </citation>
    <scope>NUCLEOTIDE SEQUENCE [LARGE SCALE GENOMIC DNA]</scope>
    <source>
        <strain evidence="9">R1</strain>
        <tissue evidence="9">Leaf</tissue>
    </source>
</reference>
<dbReference type="InterPro" id="IPR026740">
    <property type="entry name" value="AP3_beta"/>
</dbReference>
<sequence length="1136" mass="125149">MFGLQASGAAASWVVGRMGTDAHLYDDPDDASIPALLDSRFDADKVDALKRLLALIAQGVDVAHLFPQVVKNVASQSLEVKKLVYLYLLHYAEKRQNEALLSVNIFQKDLSDINPLVRAWALRTIAGIRLHVVAPLVLVAVKKCARDPSAYVRKCAAYALCKLCDLLPDESMALQEIVDILFNDNSPGVVGAAAVAFKSVCPTCLALVSNHFRRLCETLPDIEEWTQIILIEILLRYVIARHGLVKDSLLVASNLSTEIQRIADSHPDASMPTQPDSIGDGVSGTISNIVLFRHYIEQYSSFPDRQGNDLSFQSVTTNINDDFAILLKCTSPLLWSRNSGVVLAAASVHWIMAPVGEVKAIVGPILFTLRSSPDAAYVMLGNILVFAKTMPSLFAPFYEDFFINASDPYQTRALKLEILTTIATELSIPAIFEEFQDYIKDPDRKFVADTVAAIALCAQKLPSVATACLEGLLALVFNESSISNSVHCDGEDVVLVQAILSIKAIVKMDPVSHEKLAMAEEIAALERTGMWDLVPSPSHVRPITCKWVYKVIVRLVRSMDKIKEPAARSLIIWMFGEYSFKGDLTPKIIPAVLKYLAWSFAADVVETKLQILNASAKVIMHCTEEHLEEFKRIVAYVIELATCDLNYDVRDRARLLSRLLPCYTTHLGPSCQPLNGDISKDLADHIFGGELQPTSHSASKYRIYLPGSLSQVVLHAAPGYAPLPNPLSMELSHKIMEQTRGIAILSGSNNSDDESGSSAYESSSVYDSESEGAGLSDGDTIESLQHQEDNQDAPLVHTYDTSIQQGQTGQNTEENLADLISTDLTELMSKSALESWLDEAPSGPPVQNLTQTSTARVSFTNRNFERKPKLYTLLDSSVSNGLSVLYAFSSEVSPRSHLLICVDLYFENVSTQQLTDITIKSEESTSSMDSIDQTSEGSVSVPTIVPVEEIHLLAPQQREKMVLQVHFHHHLLPLKLSVFCNGERHPAKLHPDIAFFVRPLPLDLNAFLCKENQLRGMFEYARRCTFKDHLQKLENEESAEHSDKNLQVAQSVASKILSNTNVHLVSMDMPVTFNVDDASGLCWRFSSEILSTSKPCLITILTEGCASGSLDLTAKVNSEDTVFALNLLNRVVAILE</sequence>
<dbReference type="InterPro" id="IPR029390">
    <property type="entry name" value="AP3B_C"/>
</dbReference>
<comment type="similarity">
    <text evidence="2 6">Belongs to the adaptor complexes large subunit family.</text>
</comment>
<evidence type="ECO:0000256" key="3">
    <source>
        <dbReference type="ARBA" id="ARBA00022448"/>
    </source>
</evidence>
<organism evidence="9 10">
    <name type="scientific">Paspalum notatum var. saurae</name>
    <dbReference type="NCBI Taxonomy" id="547442"/>
    <lineage>
        <taxon>Eukaryota</taxon>
        <taxon>Viridiplantae</taxon>
        <taxon>Streptophyta</taxon>
        <taxon>Embryophyta</taxon>
        <taxon>Tracheophyta</taxon>
        <taxon>Spermatophyta</taxon>
        <taxon>Magnoliopsida</taxon>
        <taxon>Liliopsida</taxon>
        <taxon>Poales</taxon>
        <taxon>Poaceae</taxon>
        <taxon>PACMAD clade</taxon>
        <taxon>Panicoideae</taxon>
        <taxon>Andropogonodae</taxon>
        <taxon>Paspaleae</taxon>
        <taxon>Paspalinae</taxon>
        <taxon>Paspalum</taxon>
    </lineage>
</organism>
<evidence type="ECO:0000256" key="2">
    <source>
        <dbReference type="ARBA" id="ARBA00006613"/>
    </source>
</evidence>
<evidence type="ECO:0000313" key="9">
    <source>
        <dbReference type="EMBL" id="WVZ67252.1"/>
    </source>
</evidence>
<dbReference type="PANTHER" id="PTHR11134">
    <property type="entry name" value="ADAPTOR COMPLEX SUBUNIT BETA FAMILY MEMBER"/>
    <property type="match status" value="1"/>
</dbReference>
<name>A0AAQ3T7B3_PASNO</name>
<dbReference type="Pfam" id="PF01602">
    <property type="entry name" value="Adaptin_N"/>
    <property type="match status" value="2"/>
</dbReference>
<feature type="region of interest" description="Disordered" evidence="7">
    <location>
        <begin position="745"/>
        <end position="779"/>
    </location>
</feature>
<dbReference type="PIRSF" id="PIRSF037096">
    <property type="entry name" value="AP3_complex_beta"/>
    <property type="match status" value="1"/>
</dbReference>
<dbReference type="GO" id="GO:0006886">
    <property type="term" value="P:intracellular protein transport"/>
    <property type="evidence" value="ECO:0007669"/>
    <property type="project" value="InterPro"/>
</dbReference>
<evidence type="ECO:0000256" key="6">
    <source>
        <dbReference type="PIRNR" id="PIRNR037096"/>
    </source>
</evidence>
<evidence type="ECO:0000259" key="8">
    <source>
        <dbReference type="SMART" id="SM01355"/>
    </source>
</evidence>
<proteinExistence type="inferred from homology"/>
<dbReference type="Proteomes" id="UP001341281">
    <property type="component" value="Chromosome 04"/>
</dbReference>
<keyword evidence="10" id="KW-1185">Reference proteome</keyword>